<protein>
    <submittedName>
        <fullName evidence="1">25296_t:CDS:1</fullName>
    </submittedName>
</protein>
<reference evidence="1 2" key="1">
    <citation type="submission" date="2021-06" db="EMBL/GenBank/DDBJ databases">
        <authorList>
            <person name="Kallberg Y."/>
            <person name="Tangrot J."/>
            <person name="Rosling A."/>
        </authorList>
    </citation>
    <scope>NUCLEOTIDE SEQUENCE [LARGE SCALE GENOMIC DNA]</scope>
    <source>
        <strain evidence="1 2">120-4 pot B 10/14</strain>
    </source>
</reference>
<evidence type="ECO:0000313" key="1">
    <source>
        <dbReference type="EMBL" id="CAG8744630.1"/>
    </source>
</evidence>
<organism evidence="1 2">
    <name type="scientific">Gigaspora margarita</name>
    <dbReference type="NCBI Taxonomy" id="4874"/>
    <lineage>
        <taxon>Eukaryota</taxon>
        <taxon>Fungi</taxon>
        <taxon>Fungi incertae sedis</taxon>
        <taxon>Mucoromycota</taxon>
        <taxon>Glomeromycotina</taxon>
        <taxon>Glomeromycetes</taxon>
        <taxon>Diversisporales</taxon>
        <taxon>Gigasporaceae</taxon>
        <taxon>Gigaspora</taxon>
    </lineage>
</organism>
<dbReference type="EMBL" id="CAJVQB010011020">
    <property type="protein sequence ID" value="CAG8744630.1"/>
    <property type="molecule type" value="Genomic_DNA"/>
</dbReference>
<proteinExistence type="predicted"/>
<gene>
    <name evidence="1" type="ORF">GMARGA_LOCUS15734</name>
</gene>
<keyword evidence="2" id="KW-1185">Reference proteome</keyword>
<sequence>MDLIDNYLIEKFLDKRKKEVIQDLLEATSAQSKEAINKDIKLAETYIESQILLYHQNPEKTTSYLVGMIKPKFENGIEVGKETSIKYQKLIEVDDCGKIKLDRKKEVGDKKKTRRK</sequence>
<name>A0ABN7V8N5_GIGMA</name>
<accession>A0ABN7V8N5</accession>
<comment type="caution">
    <text evidence="1">The sequence shown here is derived from an EMBL/GenBank/DDBJ whole genome shotgun (WGS) entry which is preliminary data.</text>
</comment>
<dbReference type="Proteomes" id="UP000789901">
    <property type="component" value="Unassembled WGS sequence"/>
</dbReference>
<evidence type="ECO:0000313" key="2">
    <source>
        <dbReference type="Proteomes" id="UP000789901"/>
    </source>
</evidence>